<dbReference type="PANTHER" id="PTHR37534:SF7">
    <property type="entry name" value="TRANSCRIPTIONAL ACTIVATOR PROTEIN UGA3"/>
    <property type="match status" value="1"/>
</dbReference>
<keyword evidence="8" id="KW-1185">Reference proteome</keyword>
<dbReference type="Gene3D" id="4.10.240.10">
    <property type="entry name" value="Zn(2)-C6 fungal-type DNA-binding domain"/>
    <property type="match status" value="1"/>
</dbReference>
<dbReference type="EMBL" id="KV878214">
    <property type="protein sequence ID" value="OJJ32852.1"/>
    <property type="molecule type" value="Genomic_DNA"/>
</dbReference>
<dbReference type="GO" id="GO:0000976">
    <property type="term" value="F:transcription cis-regulatory region binding"/>
    <property type="evidence" value="ECO:0007669"/>
    <property type="project" value="TreeGrafter"/>
</dbReference>
<keyword evidence="2" id="KW-0805">Transcription regulation</keyword>
<dbReference type="GeneID" id="63749196"/>
<dbReference type="PANTHER" id="PTHR37534">
    <property type="entry name" value="TRANSCRIPTIONAL ACTIVATOR PROTEIN UGA3"/>
    <property type="match status" value="1"/>
</dbReference>
<feature type="domain" description="Zn(2)-C6 fungal-type" evidence="6">
    <location>
        <begin position="34"/>
        <end position="62"/>
    </location>
</feature>
<dbReference type="Pfam" id="PF00172">
    <property type="entry name" value="Zn_clus"/>
    <property type="match status" value="1"/>
</dbReference>
<evidence type="ECO:0000313" key="7">
    <source>
        <dbReference type="EMBL" id="OJJ32852.1"/>
    </source>
</evidence>
<protein>
    <recommendedName>
        <fullName evidence="6">Zn(2)-C6 fungal-type domain-containing protein</fullName>
    </recommendedName>
</protein>
<evidence type="ECO:0000259" key="6">
    <source>
        <dbReference type="PROSITE" id="PS50048"/>
    </source>
</evidence>
<dbReference type="InterPro" id="IPR036864">
    <property type="entry name" value="Zn2-C6_fun-type_DNA-bd_sf"/>
</dbReference>
<evidence type="ECO:0000256" key="2">
    <source>
        <dbReference type="ARBA" id="ARBA00023015"/>
    </source>
</evidence>
<evidence type="ECO:0000256" key="3">
    <source>
        <dbReference type="ARBA" id="ARBA00023125"/>
    </source>
</evidence>
<dbReference type="GO" id="GO:0000981">
    <property type="term" value="F:DNA-binding transcription factor activity, RNA polymerase II-specific"/>
    <property type="evidence" value="ECO:0007669"/>
    <property type="project" value="InterPro"/>
</dbReference>
<dbReference type="CDD" id="cd00067">
    <property type="entry name" value="GAL4"/>
    <property type="match status" value="1"/>
</dbReference>
<keyword evidence="3" id="KW-0238">DNA-binding</keyword>
<gene>
    <name evidence="7" type="ORF">ASPWEDRAFT_29990</name>
</gene>
<dbReference type="PROSITE" id="PS50048">
    <property type="entry name" value="ZN2_CY6_FUNGAL_2"/>
    <property type="match status" value="1"/>
</dbReference>
<dbReference type="VEuPathDB" id="FungiDB:ASPWEDRAFT_29990"/>
<dbReference type="InterPro" id="IPR021858">
    <property type="entry name" value="Fun_TF"/>
</dbReference>
<dbReference type="GO" id="GO:0005634">
    <property type="term" value="C:nucleus"/>
    <property type="evidence" value="ECO:0007669"/>
    <property type="project" value="UniProtKB-SubCell"/>
</dbReference>
<dbReference type="GO" id="GO:0045944">
    <property type="term" value="P:positive regulation of transcription by RNA polymerase II"/>
    <property type="evidence" value="ECO:0007669"/>
    <property type="project" value="TreeGrafter"/>
</dbReference>
<organism evidence="7 8">
    <name type="scientific">Aspergillus wentii DTO 134E9</name>
    <dbReference type="NCBI Taxonomy" id="1073089"/>
    <lineage>
        <taxon>Eukaryota</taxon>
        <taxon>Fungi</taxon>
        <taxon>Dikarya</taxon>
        <taxon>Ascomycota</taxon>
        <taxon>Pezizomycotina</taxon>
        <taxon>Eurotiomycetes</taxon>
        <taxon>Eurotiomycetidae</taxon>
        <taxon>Eurotiales</taxon>
        <taxon>Aspergillaceae</taxon>
        <taxon>Aspergillus</taxon>
        <taxon>Aspergillus subgen. Cremei</taxon>
    </lineage>
</organism>
<reference evidence="8" key="1">
    <citation type="journal article" date="2017" name="Genome Biol.">
        <title>Comparative genomics reveals high biological diversity and specific adaptations in the industrially and medically important fungal genus Aspergillus.</title>
        <authorList>
            <person name="de Vries R.P."/>
            <person name="Riley R."/>
            <person name="Wiebenga A."/>
            <person name="Aguilar-Osorio G."/>
            <person name="Amillis S."/>
            <person name="Uchima C.A."/>
            <person name="Anderluh G."/>
            <person name="Asadollahi M."/>
            <person name="Askin M."/>
            <person name="Barry K."/>
            <person name="Battaglia E."/>
            <person name="Bayram O."/>
            <person name="Benocci T."/>
            <person name="Braus-Stromeyer S.A."/>
            <person name="Caldana C."/>
            <person name="Canovas D."/>
            <person name="Cerqueira G.C."/>
            <person name="Chen F."/>
            <person name="Chen W."/>
            <person name="Choi C."/>
            <person name="Clum A."/>
            <person name="Dos Santos R.A."/>
            <person name="Damasio A.R."/>
            <person name="Diallinas G."/>
            <person name="Emri T."/>
            <person name="Fekete E."/>
            <person name="Flipphi M."/>
            <person name="Freyberg S."/>
            <person name="Gallo A."/>
            <person name="Gournas C."/>
            <person name="Habgood R."/>
            <person name="Hainaut M."/>
            <person name="Harispe M.L."/>
            <person name="Henrissat B."/>
            <person name="Hilden K.S."/>
            <person name="Hope R."/>
            <person name="Hossain A."/>
            <person name="Karabika E."/>
            <person name="Karaffa L."/>
            <person name="Karanyi Z."/>
            <person name="Krasevec N."/>
            <person name="Kuo A."/>
            <person name="Kusch H."/>
            <person name="LaButti K."/>
            <person name="Lagendijk E.L."/>
            <person name="Lapidus A."/>
            <person name="Levasseur A."/>
            <person name="Lindquist E."/>
            <person name="Lipzen A."/>
            <person name="Logrieco A.F."/>
            <person name="MacCabe A."/>
            <person name="Maekelae M.R."/>
            <person name="Malavazi I."/>
            <person name="Melin P."/>
            <person name="Meyer V."/>
            <person name="Mielnichuk N."/>
            <person name="Miskei M."/>
            <person name="Molnar A.P."/>
            <person name="Mule G."/>
            <person name="Ngan C.Y."/>
            <person name="Orejas M."/>
            <person name="Orosz E."/>
            <person name="Ouedraogo J.P."/>
            <person name="Overkamp K.M."/>
            <person name="Park H.-S."/>
            <person name="Perrone G."/>
            <person name="Piumi F."/>
            <person name="Punt P.J."/>
            <person name="Ram A.F."/>
            <person name="Ramon A."/>
            <person name="Rauscher S."/>
            <person name="Record E."/>
            <person name="Riano-Pachon D.M."/>
            <person name="Robert V."/>
            <person name="Roehrig J."/>
            <person name="Ruller R."/>
            <person name="Salamov A."/>
            <person name="Salih N.S."/>
            <person name="Samson R.A."/>
            <person name="Sandor E."/>
            <person name="Sanguinetti M."/>
            <person name="Schuetze T."/>
            <person name="Sepcic K."/>
            <person name="Shelest E."/>
            <person name="Sherlock G."/>
            <person name="Sophianopoulou V."/>
            <person name="Squina F.M."/>
            <person name="Sun H."/>
            <person name="Susca A."/>
            <person name="Todd R.B."/>
            <person name="Tsang A."/>
            <person name="Unkles S.E."/>
            <person name="van de Wiele N."/>
            <person name="van Rossen-Uffink D."/>
            <person name="Oliveira J.V."/>
            <person name="Vesth T.C."/>
            <person name="Visser J."/>
            <person name="Yu J.-H."/>
            <person name="Zhou M."/>
            <person name="Andersen M.R."/>
            <person name="Archer D.B."/>
            <person name="Baker S.E."/>
            <person name="Benoit I."/>
            <person name="Brakhage A.A."/>
            <person name="Braus G.H."/>
            <person name="Fischer R."/>
            <person name="Frisvad J.C."/>
            <person name="Goldman G.H."/>
            <person name="Houbraken J."/>
            <person name="Oakley B."/>
            <person name="Pocsi I."/>
            <person name="Scazzocchio C."/>
            <person name="Seiboth B."/>
            <person name="vanKuyk P.A."/>
            <person name="Wortman J."/>
            <person name="Dyer P.S."/>
            <person name="Grigoriev I.V."/>
        </authorList>
    </citation>
    <scope>NUCLEOTIDE SEQUENCE [LARGE SCALE GENOMIC DNA]</scope>
    <source>
        <strain evidence="8">DTO 134E9</strain>
    </source>
</reference>
<dbReference type="InterPro" id="IPR001138">
    <property type="entry name" value="Zn2Cys6_DnaBD"/>
</dbReference>
<keyword evidence="4" id="KW-0804">Transcription</keyword>
<dbReference type="OrthoDB" id="3477330at2759"/>
<proteinExistence type="predicted"/>
<comment type="subcellular location">
    <subcellularLocation>
        <location evidence="1">Nucleus</location>
    </subcellularLocation>
</comment>
<accession>A0A1L9RD63</accession>
<keyword evidence="5" id="KW-0539">Nucleus</keyword>
<evidence type="ECO:0000256" key="4">
    <source>
        <dbReference type="ARBA" id="ARBA00023163"/>
    </source>
</evidence>
<dbReference type="SMART" id="SM00066">
    <property type="entry name" value="GAL4"/>
    <property type="match status" value="1"/>
</dbReference>
<dbReference type="Pfam" id="PF11951">
    <property type="entry name" value="Fungal_trans_2"/>
    <property type="match status" value="1"/>
</dbReference>
<evidence type="ECO:0000256" key="1">
    <source>
        <dbReference type="ARBA" id="ARBA00004123"/>
    </source>
</evidence>
<dbReference type="SUPFAM" id="SSF57701">
    <property type="entry name" value="Zn2/Cys6 DNA-binding domain"/>
    <property type="match status" value="1"/>
</dbReference>
<evidence type="ECO:0000313" key="8">
    <source>
        <dbReference type="Proteomes" id="UP000184383"/>
    </source>
</evidence>
<dbReference type="STRING" id="1073089.A0A1L9RD63"/>
<name>A0A1L9RD63_ASPWE</name>
<dbReference type="PROSITE" id="PS00463">
    <property type="entry name" value="ZN2_CY6_FUNGAL_1"/>
    <property type="match status" value="1"/>
</dbReference>
<evidence type="ECO:0000256" key="5">
    <source>
        <dbReference type="ARBA" id="ARBA00023242"/>
    </source>
</evidence>
<dbReference type="RefSeq" id="XP_040686529.1">
    <property type="nucleotide sequence ID" value="XM_040833348.1"/>
</dbReference>
<dbReference type="AlphaFoldDB" id="A0A1L9RD63"/>
<sequence length="702" mass="79506">MTSVHPASVESPSVPRILAKAPVQAAPRTRSLGGCRTCRSRHTKCDEARPTCQVCRNQDLVCEGYEIRLTFDVNDDHGSRCRRPLFTESMRQKMSEELTDSAEPDQLNHLLMLVDEECQEPEEDTRASFTTLRGPFGAFRLIPEQHGPVENEMPVESSPCPPPPIDSELHMDLEDVFNGDPLMESLFWDVNAAVDLHANNFFSATLSHAQDYSDDVFGLPSSIGRETFISSPEVPSSVTPLQNLAPKDAPFLLSYYKNTVITMFSPVSNKKTIWHIIHLSSAMNSLAQMTMGEWPGNAPLCTLYAILATSAFALRISAPYGSYKYWQQKAEGYTMQAQTYLKLALQDASAMVKKVKYKDLLIALLCMHTVSVYQGSQERIRSCLLDCESWIHSHGLPKTTKSRKVRLLHHCYVYLRIFHESTSVSPITASDTDADQTTPATMVSVTTNRSFRLRQWEGRLDQRMNELKDQSQGENDLHLELPGRWDPTMYPIIYGIPESFFFLLSQVTRLANEKDLSESGSSSSTLTIKQFSTRARSLENYIRTWKSPPLPTVDSVADLETQKLKQANQELIQHMLCAFHKALLIFFYRRIYDMDAAMLQDKVRQVQDELVQCDRTGDPAVRHAATFAWIAFIAGCEALDPTLQDWFSAWFEASSQRTGLGTFELASQIAHQVWERQRQPTHGMSANWPDLVREKNLTLFYA</sequence>
<dbReference type="GO" id="GO:0008270">
    <property type="term" value="F:zinc ion binding"/>
    <property type="evidence" value="ECO:0007669"/>
    <property type="project" value="InterPro"/>
</dbReference>
<dbReference type="Proteomes" id="UP000184383">
    <property type="component" value="Unassembled WGS sequence"/>
</dbReference>